<proteinExistence type="predicted"/>
<keyword evidence="3" id="KW-1185">Reference proteome</keyword>
<evidence type="ECO:0000313" key="3">
    <source>
        <dbReference type="Proteomes" id="UP000688137"/>
    </source>
</evidence>
<protein>
    <submittedName>
        <fullName evidence="2">Uncharacterized protein</fullName>
    </submittedName>
</protein>
<evidence type="ECO:0000313" key="2">
    <source>
        <dbReference type="EMBL" id="CAD8057452.1"/>
    </source>
</evidence>
<dbReference type="AlphaFoldDB" id="A0A8S1KVS4"/>
<reference evidence="2" key="1">
    <citation type="submission" date="2021-01" db="EMBL/GenBank/DDBJ databases">
        <authorList>
            <consortium name="Genoscope - CEA"/>
            <person name="William W."/>
        </authorList>
    </citation>
    <scope>NUCLEOTIDE SEQUENCE</scope>
</reference>
<dbReference type="Proteomes" id="UP000688137">
    <property type="component" value="Unassembled WGS sequence"/>
</dbReference>
<dbReference type="EMBL" id="CAJJDM010000025">
    <property type="protein sequence ID" value="CAD8057452.1"/>
    <property type="molecule type" value="Genomic_DNA"/>
</dbReference>
<feature type="coiled-coil region" evidence="1">
    <location>
        <begin position="114"/>
        <end position="173"/>
    </location>
</feature>
<sequence length="183" mass="21511">MRQSNNHIQNLHLIAARLSTAKSNQKSFLNESCQILTQQTNLSINQSFSSPKYISNQHSFIITQPVNSSMSMRDTQQNFKCSSPSMRIQTEKNEKDDKKQQQFIEATFKLLAQNEKLEKLISQQNEMLQMYRDDKKELEMTIKRLNQEIKFLKEANQKQVSLLEKQLKQVKGKSYHLPKKLFK</sequence>
<comment type="caution">
    <text evidence="2">The sequence shown here is derived from an EMBL/GenBank/DDBJ whole genome shotgun (WGS) entry which is preliminary data.</text>
</comment>
<accession>A0A8S1KVS4</accession>
<organism evidence="2 3">
    <name type="scientific">Paramecium primaurelia</name>
    <dbReference type="NCBI Taxonomy" id="5886"/>
    <lineage>
        <taxon>Eukaryota</taxon>
        <taxon>Sar</taxon>
        <taxon>Alveolata</taxon>
        <taxon>Ciliophora</taxon>
        <taxon>Intramacronucleata</taxon>
        <taxon>Oligohymenophorea</taxon>
        <taxon>Peniculida</taxon>
        <taxon>Parameciidae</taxon>
        <taxon>Paramecium</taxon>
    </lineage>
</organism>
<gene>
    <name evidence="2" type="ORF">PPRIM_AZ9-3.1.T0260051</name>
</gene>
<dbReference type="OMA" id="MSMRDTQ"/>
<keyword evidence="1" id="KW-0175">Coiled coil</keyword>
<name>A0A8S1KVS4_PARPR</name>
<evidence type="ECO:0000256" key="1">
    <source>
        <dbReference type="SAM" id="Coils"/>
    </source>
</evidence>